<dbReference type="EMBL" id="JAPQKO010000002">
    <property type="protein sequence ID" value="KAJ5178756.1"/>
    <property type="molecule type" value="Genomic_DNA"/>
</dbReference>
<feature type="compositionally biased region" description="Low complexity" evidence="1">
    <location>
        <begin position="319"/>
        <end position="330"/>
    </location>
</feature>
<feature type="region of interest" description="Disordered" evidence="1">
    <location>
        <begin position="1"/>
        <end position="35"/>
    </location>
</feature>
<feature type="compositionally biased region" description="Polar residues" evidence="1">
    <location>
        <begin position="766"/>
        <end position="778"/>
    </location>
</feature>
<sequence length="778" mass="86807">MPRVPASTNPLTGVDTARPSEARGASSFPIPTGPRDRRAIFAADEIARMPLGERKPGAIVTGNGHFFNPGEVLAHVLFGPERKPVGPVRICGMNPKAKVDMLAYKGKKNRNYEMAFHSLCTRDEYGYLCDQIAQQGMTNKLWCNAWMEGFRDTNENLFHMADYLRENSLMAIYYPADQRGNVWLAYSPRCPEFDFLSHDSLAVPDGVPIRLAVRAPLTPISAVETRPAALNVEHLIGSNKPSGPYALGSASSRPPSQPVSTGQDPRLNAHTQGQPHEQGVAASKSSDQNMAASLDPRLRRRGSMATSLPPARPSTSHEPPVVSGPGSAPGTDLVSGNSPRADPMDIQVPVSPPYEQTIIQVDDPKLALRRVFEDTLCISIDTLSQLPPSKEVPDESNSTDMFYLQFPEDEAGQAELKLLEEWLRLYDKKIWSNRDPAGWSKFCHNCKYGSVIVHEDKLFDLMKLRPPVYKFLWSHRVNFFSMKIAKPLALRDGRFFPEAAHYQAILAWGGAFLITEDLFLHDLRSTAMIICWFHYYHRETAGPCKLIVRPGILDALDARLENSKAKSEQINALLTVIAWVMKVNSIDSSHPTFDPASFDSRYMDRPNNNIITLPLLDYGSRSESDDHSIPRGLTQSERNADHLVDAFSGWTIIHSALVRRSIVITSVKNARLWDRWKTWGHIYPCTPNKFFEMHQINEEQLWDRVQSDGIPHLAAKFSTNSPVAPPGQASVAQPDDNQQVAFPSPVKDSSSSDEQRWRAPSHLQDPRQSLKSTSAPPK</sequence>
<keyword evidence="3" id="KW-1185">Reference proteome</keyword>
<name>A0A9W9IN60_9EURO</name>
<accession>A0A9W9IN60</accession>
<evidence type="ECO:0000313" key="2">
    <source>
        <dbReference type="EMBL" id="KAJ5178756.1"/>
    </source>
</evidence>
<feature type="region of interest" description="Disordered" evidence="1">
    <location>
        <begin position="718"/>
        <end position="778"/>
    </location>
</feature>
<gene>
    <name evidence="2" type="ORF">N7492_001966</name>
</gene>
<reference evidence="2" key="2">
    <citation type="journal article" date="2023" name="IMA Fungus">
        <title>Comparative genomic study of the Penicillium genus elucidates a diverse pangenome and 15 lateral gene transfer events.</title>
        <authorList>
            <person name="Petersen C."/>
            <person name="Sorensen T."/>
            <person name="Nielsen M.R."/>
            <person name="Sondergaard T.E."/>
            <person name="Sorensen J.L."/>
            <person name="Fitzpatrick D.A."/>
            <person name="Frisvad J.C."/>
            <person name="Nielsen K.L."/>
        </authorList>
    </citation>
    <scope>NUCLEOTIDE SEQUENCE</scope>
    <source>
        <strain evidence="2">IBT 21917</strain>
    </source>
</reference>
<evidence type="ECO:0000256" key="1">
    <source>
        <dbReference type="SAM" id="MobiDB-lite"/>
    </source>
</evidence>
<dbReference type="AlphaFoldDB" id="A0A9W9IN60"/>
<organism evidence="2 3">
    <name type="scientific">Penicillium capsulatum</name>
    <dbReference type="NCBI Taxonomy" id="69766"/>
    <lineage>
        <taxon>Eukaryota</taxon>
        <taxon>Fungi</taxon>
        <taxon>Dikarya</taxon>
        <taxon>Ascomycota</taxon>
        <taxon>Pezizomycotina</taxon>
        <taxon>Eurotiomycetes</taxon>
        <taxon>Eurotiomycetidae</taxon>
        <taxon>Eurotiales</taxon>
        <taxon>Aspergillaceae</taxon>
        <taxon>Penicillium</taxon>
    </lineage>
</organism>
<evidence type="ECO:0000313" key="3">
    <source>
        <dbReference type="Proteomes" id="UP001146351"/>
    </source>
</evidence>
<feature type="compositionally biased region" description="Polar residues" evidence="1">
    <location>
        <begin position="1"/>
        <end position="11"/>
    </location>
</feature>
<dbReference type="OrthoDB" id="1918685at2759"/>
<dbReference type="Proteomes" id="UP001146351">
    <property type="component" value="Unassembled WGS sequence"/>
</dbReference>
<reference evidence="2" key="1">
    <citation type="submission" date="2022-11" db="EMBL/GenBank/DDBJ databases">
        <authorList>
            <person name="Petersen C."/>
        </authorList>
    </citation>
    <scope>NUCLEOTIDE SEQUENCE</scope>
    <source>
        <strain evidence="2">IBT 21917</strain>
    </source>
</reference>
<comment type="caution">
    <text evidence="2">The sequence shown here is derived from an EMBL/GenBank/DDBJ whole genome shotgun (WGS) entry which is preliminary data.</text>
</comment>
<feature type="region of interest" description="Disordered" evidence="1">
    <location>
        <begin position="241"/>
        <end position="342"/>
    </location>
</feature>
<protein>
    <submittedName>
        <fullName evidence="2">Uncharacterized protein</fullName>
    </submittedName>
</protein>
<feature type="compositionally biased region" description="Polar residues" evidence="1">
    <location>
        <begin position="249"/>
        <end position="275"/>
    </location>
</feature>
<proteinExistence type="predicted"/>